<evidence type="ECO:0000313" key="2">
    <source>
        <dbReference type="EMBL" id="KEO52394.1"/>
    </source>
</evidence>
<comment type="caution">
    <text evidence="2">The sequence shown here is derived from an EMBL/GenBank/DDBJ whole genome shotgun (WGS) entry which is preliminary data.</text>
</comment>
<dbReference type="Proteomes" id="UP000027463">
    <property type="component" value="Unassembled WGS sequence"/>
</dbReference>
<feature type="domain" description="IrrE N-terminal-like" evidence="1">
    <location>
        <begin position="226"/>
        <end position="333"/>
    </location>
</feature>
<dbReference type="InterPro" id="IPR010359">
    <property type="entry name" value="IrrE_HExxH"/>
</dbReference>
<evidence type="ECO:0000313" key="3">
    <source>
        <dbReference type="Proteomes" id="UP000027463"/>
    </source>
</evidence>
<keyword evidence="3" id="KW-1185">Reference proteome</keyword>
<dbReference type="EMBL" id="AUNC01000045">
    <property type="protein sequence ID" value="KEO52394.1"/>
    <property type="molecule type" value="Genomic_DNA"/>
</dbReference>
<dbReference type="InterPro" id="IPR052345">
    <property type="entry name" value="Rad_response_metalloprotease"/>
</dbReference>
<proteinExistence type="predicted"/>
<dbReference type="PANTHER" id="PTHR43236:SF2">
    <property type="entry name" value="BLL0069 PROTEIN"/>
    <property type="match status" value="1"/>
</dbReference>
<evidence type="ECO:0000259" key="1">
    <source>
        <dbReference type="Pfam" id="PF06114"/>
    </source>
</evidence>
<dbReference type="PANTHER" id="PTHR43236">
    <property type="entry name" value="ANTITOXIN HIGA1"/>
    <property type="match status" value="1"/>
</dbReference>
<reference evidence="2 3" key="1">
    <citation type="submission" date="2013-07" db="EMBL/GenBank/DDBJ databases">
        <title>Thalassospira permensis NBRC 106175 Genome Sequencing.</title>
        <authorList>
            <person name="Lai Q."/>
            <person name="Shao Z."/>
        </authorList>
    </citation>
    <scope>NUCLEOTIDE SEQUENCE [LARGE SCALE GENOMIC DNA]</scope>
    <source>
        <strain evidence="2 3">NBRC 106175</strain>
    </source>
</reference>
<name>A0ABR4TLW0_9PROT</name>
<gene>
    <name evidence="2" type="ORF">SMB34_07085</name>
</gene>
<organism evidence="2 3">
    <name type="scientific">Thalassospira permensis NBRC 106175</name>
    <dbReference type="NCBI Taxonomy" id="1353532"/>
    <lineage>
        <taxon>Bacteria</taxon>
        <taxon>Pseudomonadati</taxon>
        <taxon>Pseudomonadota</taxon>
        <taxon>Alphaproteobacteria</taxon>
        <taxon>Rhodospirillales</taxon>
        <taxon>Thalassospiraceae</taxon>
        <taxon>Thalassospira</taxon>
    </lineage>
</organism>
<accession>A0ABR4TLW0</accession>
<dbReference type="Gene3D" id="1.10.10.2910">
    <property type="match status" value="1"/>
</dbReference>
<sequence length="437" mass="48826">MNLGLGYLVEVYVGSARKAMKRANNINPAMLVWARETAGYTLEEAAGKLRLFSSGKGTAEDKLRALEAGDVKPTRQQLMKISEAYRRPLTAFYRNNPPPKGERGEDFRTLQGGVSRQEDGLLEALLRDIRVRQDLVKSLLEDDEDFETLPFIGAVTIHQGISHSVDYIRQLLGVDDVVSLQHGKRTPDEFFSDLRNRVEALGVFVVLAGNLGSHHSNISERVFRGFAISDEIAPFIVINDQDAKAARSFTLIHEFAHILLGASGVSATPVADARTDPLAIVERFCNDVAGEFLLPESTLSRLPSTISELDIIETIVADISSRRKISEAMVAYRFWRTGRISVEAYRELASRFAARWQRLKQQAREERQPDQRGPSYYTVRKHKLGNALIELVNRTLRANELTHTKAAKMLGVSTSSVEPLLRRSSGMENTMFRSGGR</sequence>
<dbReference type="Pfam" id="PF06114">
    <property type="entry name" value="Peptidase_M78"/>
    <property type="match status" value="1"/>
</dbReference>
<protein>
    <recommendedName>
        <fullName evidence="1">IrrE N-terminal-like domain-containing protein</fullName>
    </recommendedName>
</protein>